<dbReference type="AlphaFoldDB" id="A0A839UL80"/>
<keyword evidence="2 7" id="KW-0812">Transmembrane</keyword>
<dbReference type="InterPro" id="IPR052205">
    <property type="entry name" value="FliO/MopB"/>
</dbReference>
<evidence type="ECO:0000256" key="7">
    <source>
        <dbReference type="RuleBase" id="RU362064"/>
    </source>
</evidence>
<dbReference type="GO" id="GO:0005886">
    <property type="term" value="C:plasma membrane"/>
    <property type="evidence" value="ECO:0007669"/>
    <property type="project" value="UniProtKB-SubCell"/>
</dbReference>
<keyword evidence="3 7" id="KW-1133">Transmembrane helix</keyword>
<keyword evidence="8" id="KW-0969">Cilium</keyword>
<evidence type="ECO:0000256" key="3">
    <source>
        <dbReference type="ARBA" id="ARBA00022989"/>
    </source>
</evidence>
<accession>A0A839UL80</accession>
<dbReference type="InterPro" id="IPR022781">
    <property type="entry name" value="Flagellar_biosynth_FliO"/>
</dbReference>
<dbReference type="Proteomes" id="UP000559987">
    <property type="component" value="Unassembled WGS sequence"/>
</dbReference>
<evidence type="ECO:0000256" key="5">
    <source>
        <dbReference type="ARBA" id="ARBA00023143"/>
    </source>
</evidence>
<keyword evidence="8" id="KW-0282">Flagellum</keyword>
<sequence>MTVLLGFTAALAETAHSVADQAQATSGVALVKGQSAAEVAVQLVQLVLSLGVVIGFIFAIAWFVKRQQGFGLQQKNIRFVERLSLGPKDQLVLVDVAGERLLLGVNAGGIQKLHEYPVPQDDAMPADSEFSGYLNKIMQKKVAQ</sequence>
<organism evidence="8 9">
    <name type="scientific">Simiduia aestuariiviva</name>
    <dbReference type="NCBI Taxonomy" id="1510459"/>
    <lineage>
        <taxon>Bacteria</taxon>
        <taxon>Pseudomonadati</taxon>
        <taxon>Pseudomonadota</taxon>
        <taxon>Gammaproteobacteria</taxon>
        <taxon>Cellvibrionales</taxon>
        <taxon>Cellvibrionaceae</taxon>
        <taxon>Simiduia</taxon>
    </lineage>
</organism>
<evidence type="ECO:0000313" key="8">
    <source>
        <dbReference type="EMBL" id="MBB3168413.1"/>
    </source>
</evidence>
<dbReference type="PANTHER" id="PTHR38766">
    <property type="entry name" value="FLAGELLAR PROTEIN FLIO"/>
    <property type="match status" value="1"/>
</dbReference>
<proteinExistence type="inferred from homology"/>
<comment type="similarity">
    <text evidence="6 7">Belongs to the FliO/MopB family.</text>
</comment>
<evidence type="ECO:0000256" key="2">
    <source>
        <dbReference type="ARBA" id="ARBA00022692"/>
    </source>
</evidence>
<evidence type="ECO:0000256" key="1">
    <source>
        <dbReference type="ARBA" id="ARBA00022475"/>
    </source>
</evidence>
<evidence type="ECO:0000313" key="9">
    <source>
        <dbReference type="Proteomes" id="UP000559987"/>
    </source>
</evidence>
<keyword evidence="1 7" id="KW-1003">Cell membrane</keyword>
<evidence type="ECO:0000256" key="4">
    <source>
        <dbReference type="ARBA" id="ARBA00023136"/>
    </source>
</evidence>
<dbReference type="RefSeq" id="WP_183909896.1">
    <property type="nucleotide sequence ID" value="NZ_JACHXZ010000002.1"/>
</dbReference>
<keyword evidence="8" id="KW-0966">Cell projection</keyword>
<evidence type="ECO:0000256" key="6">
    <source>
        <dbReference type="ARBA" id="ARBA00037937"/>
    </source>
</evidence>
<dbReference type="GO" id="GO:0009425">
    <property type="term" value="C:bacterial-type flagellum basal body"/>
    <property type="evidence" value="ECO:0007669"/>
    <property type="project" value="UniProtKB-SubCell"/>
</dbReference>
<dbReference type="NCBIfam" id="TIGR03500">
    <property type="entry name" value="FliO_TIGR"/>
    <property type="match status" value="1"/>
</dbReference>
<keyword evidence="4 7" id="KW-0472">Membrane</keyword>
<dbReference type="Pfam" id="PF04347">
    <property type="entry name" value="FliO"/>
    <property type="match status" value="1"/>
</dbReference>
<keyword evidence="9" id="KW-1185">Reference proteome</keyword>
<dbReference type="EMBL" id="JACHXZ010000002">
    <property type="protein sequence ID" value="MBB3168413.1"/>
    <property type="molecule type" value="Genomic_DNA"/>
</dbReference>
<comment type="subcellular location">
    <subcellularLocation>
        <location evidence="7">Cell membrane</location>
    </subcellularLocation>
    <subcellularLocation>
        <location evidence="7">Bacterial flagellum basal body</location>
    </subcellularLocation>
</comment>
<reference evidence="8 9" key="1">
    <citation type="submission" date="2020-08" db="EMBL/GenBank/DDBJ databases">
        <title>Genomic Encyclopedia of Type Strains, Phase III (KMG-III): the genomes of soil and plant-associated and newly described type strains.</title>
        <authorList>
            <person name="Whitman W."/>
        </authorList>
    </citation>
    <scope>NUCLEOTIDE SEQUENCE [LARGE SCALE GENOMIC DNA]</scope>
    <source>
        <strain evidence="8 9">CECT 8571</strain>
    </source>
</reference>
<protein>
    <recommendedName>
        <fullName evidence="7">Flagellar protein</fullName>
    </recommendedName>
</protein>
<dbReference type="PANTHER" id="PTHR38766:SF1">
    <property type="entry name" value="FLAGELLAR PROTEIN FLIO"/>
    <property type="match status" value="1"/>
</dbReference>
<gene>
    <name evidence="8" type="ORF">FHS30_001597</name>
</gene>
<keyword evidence="5 7" id="KW-0975">Bacterial flagellum</keyword>
<feature type="transmembrane region" description="Helical" evidence="7">
    <location>
        <begin position="40"/>
        <end position="64"/>
    </location>
</feature>
<comment type="caution">
    <text evidence="8">The sequence shown here is derived from an EMBL/GenBank/DDBJ whole genome shotgun (WGS) entry which is preliminary data.</text>
</comment>
<name>A0A839UL80_9GAMM</name>
<dbReference type="GO" id="GO:0044781">
    <property type="term" value="P:bacterial-type flagellum organization"/>
    <property type="evidence" value="ECO:0007669"/>
    <property type="project" value="UniProtKB-UniRule"/>
</dbReference>